<evidence type="ECO:0000313" key="4">
    <source>
        <dbReference type="EMBL" id="TDR37430.1"/>
    </source>
</evidence>
<sequence>MKKLVAWVLFFVLIFGCIRFITWITDQDETRELIASIQEKVDQKTADLKTEKEKPVKEIDVKDTQSAVKATFYNEYAQKWTMTHRDYENFTLEMPNHQGGYIAGHGRKLFDMTIGKDDYKSVAKKYGKPLDYIQKGMTQYGFNEKDEKEMLWYSIDGYFVTFFFDNHQKDQLRAIQYIQNDVEMKKDGYYGQPSEQLKVSFEKMMVELMNQSRVEHGLKPFKYDAGLTAQARAHSEDMVKNKYFSHTGSDGSTVDTRMKAAGYKYEQYYAENLAFGQYSSIFAHEGLMNSLGHRENILNKNLQVAGVGVAFDSERRPYYTINFYTSF</sequence>
<evidence type="ECO:0000259" key="2">
    <source>
        <dbReference type="Pfam" id="PF14504"/>
    </source>
</evidence>
<proteinExistence type="predicted"/>
<feature type="domain" description="CAP-associated" evidence="2">
    <location>
        <begin position="74"/>
        <end position="189"/>
    </location>
</feature>
<dbReference type="RefSeq" id="WP_109349773.1">
    <property type="nucleotide sequence ID" value="NZ_BJUE01000013.1"/>
</dbReference>
<evidence type="ECO:0000313" key="5">
    <source>
        <dbReference type="Proteomes" id="UP000254330"/>
    </source>
</evidence>
<keyword evidence="6" id="KW-1185">Reference proteome</keyword>
<dbReference type="InterPro" id="IPR014044">
    <property type="entry name" value="CAP_dom"/>
</dbReference>
<dbReference type="Pfam" id="PF14504">
    <property type="entry name" value="CAP_assoc_N"/>
    <property type="match status" value="1"/>
</dbReference>
<dbReference type="AlphaFoldDB" id="A0A8B4Q9K2"/>
<reference evidence="3 5" key="1">
    <citation type="submission" date="2018-06" db="EMBL/GenBank/DDBJ databases">
        <authorList>
            <consortium name="Pathogen Informatics"/>
            <person name="Doyle S."/>
        </authorList>
    </citation>
    <scope>NUCLEOTIDE SEQUENCE [LARGE SCALE GENOMIC DNA]</scope>
    <source>
        <strain evidence="3 5">NCTC10597</strain>
    </source>
</reference>
<dbReference type="InterPro" id="IPR029410">
    <property type="entry name" value="CAP_assoc"/>
</dbReference>
<evidence type="ECO:0000313" key="6">
    <source>
        <dbReference type="Proteomes" id="UP000294641"/>
    </source>
</evidence>
<dbReference type="SUPFAM" id="SSF55797">
    <property type="entry name" value="PR-1-like"/>
    <property type="match status" value="1"/>
</dbReference>
<dbReference type="PANTHER" id="PTHR31157">
    <property type="entry name" value="SCP DOMAIN-CONTAINING PROTEIN"/>
    <property type="match status" value="1"/>
</dbReference>
<evidence type="ECO:0000259" key="1">
    <source>
        <dbReference type="Pfam" id="PF00188"/>
    </source>
</evidence>
<dbReference type="InterPro" id="IPR035940">
    <property type="entry name" value="CAP_sf"/>
</dbReference>
<accession>A0A8B4Q9K2</accession>
<protein>
    <submittedName>
        <fullName evidence="4">CAP domain-containing protein</fullName>
    </submittedName>
    <submittedName>
        <fullName evidence="3">Uncharacterized protein, YkwD family</fullName>
    </submittedName>
</protein>
<reference evidence="4 6" key="2">
    <citation type="submission" date="2019-03" db="EMBL/GenBank/DDBJ databases">
        <title>Genomic Encyclopedia of Type Strains, Phase IV (KMG-IV): sequencing the most valuable type-strain genomes for metagenomic binning, comparative biology and taxonomic classification.</title>
        <authorList>
            <person name="Goeker M."/>
        </authorList>
    </citation>
    <scope>NUCLEOTIDE SEQUENCE [LARGE SCALE GENOMIC DNA]</scope>
    <source>
        <strain evidence="4 6">DSM 20580</strain>
    </source>
</reference>
<comment type="caution">
    <text evidence="3">The sequence shown here is derived from an EMBL/GenBank/DDBJ whole genome shotgun (WGS) entry which is preliminary data.</text>
</comment>
<dbReference type="Proteomes" id="UP000254330">
    <property type="component" value="Unassembled WGS sequence"/>
</dbReference>
<dbReference type="EMBL" id="UGNP01000001">
    <property type="protein sequence ID" value="STX09396.1"/>
    <property type="molecule type" value="Genomic_DNA"/>
</dbReference>
<name>A0A8B4Q9K2_9BACL</name>
<dbReference type="OrthoDB" id="9783944at2"/>
<gene>
    <name evidence="4" type="ORF">DFR61_12025</name>
    <name evidence="3" type="ORF">NCTC10597_01071</name>
</gene>
<dbReference type="PROSITE" id="PS51257">
    <property type="entry name" value="PROKAR_LIPOPROTEIN"/>
    <property type="match status" value="1"/>
</dbReference>
<dbReference type="EMBL" id="SNZG01000020">
    <property type="protein sequence ID" value="TDR37430.1"/>
    <property type="molecule type" value="Genomic_DNA"/>
</dbReference>
<dbReference type="PANTHER" id="PTHR31157:SF1">
    <property type="entry name" value="SCP DOMAIN-CONTAINING PROTEIN"/>
    <property type="match status" value="1"/>
</dbReference>
<dbReference type="Proteomes" id="UP000294641">
    <property type="component" value="Unassembled WGS sequence"/>
</dbReference>
<evidence type="ECO:0000313" key="3">
    <source>
        <dbReference type="EMBL" id="STX09396.1"/>
    </source>
</evidence>
<organism evidence="3 5">
    <name type="scientific">Kurthia zopfii</name>
    <dbReference type="NCBI Taxonomy" id="1650"/>
    <lineage>
        <taxon>Bacteria</taxon>
        <taxon>Bacillati</taxon>
        <taxon>Bacillota</taxon>
        <taxon>Bacilli</taxon>
        <taxon>Bacillales</taxon>
        <taxon>Caryophanaceae</taxon>
        <taxon>Kurthia</taxon>
    </lineage>
</organism>
<dbReference type="Gene3D" id="3.40.33.10">
    <property type="entry name" value="CAP"/>
    <property type="match status" value="1"/>
</dbReference>
<dbReference type="CDD" id="cd05379">
    <property type="entry name" value="CAP_bacterial"/>
    <property type="match status" value="1"/>
</dbReference>
<feature type="domain" description="SCP" evidence="1">
    <location>
        <begin position="207"/>
        <end position="323"/>
    </location>
</feature>
<dbReference type="Pfam" id="PF00188">
    <property type="entry name" value="CAP"/>
    <property type="match status" value="1"/>
</dbReference>